<dbReference type="AlphaFoldDB" id="A0A5C6CYY1"/>
<gene>
    <name evidence="2" type="ORF">Pla144_14930</name>
</gene>
<dbReference type="NCBIfam" id="NF037982">
    <property type="entry name" value="Nramp_1"/>
    <property type="match status" value="1"/>
</dbReference>
<proteinExistence type="predicted"/>
<name>A0A5C6CYY1_9BACT</name>
<evidence type="ECO:0000313" key="3">
    <source>
        <dbReference type="Proteomes" id="UP000318437"/>
    </source>
</evidence>
<dbReference type="Proteomes" id="UP000318437">
    <property type="component" value="Unassembled WGS sequence"/>
</dbReference>
<feature type="transmembrane region" description="Helical" evidence="1">
    <location>
        <begin position="429"/>
        <end position="453"/>
    </location>
</feature>
<keyword evidence="1" id="KW-1133">Transmembrane helix</keyword>
<sequence length="504" mass="55284">MADSSNKIVPLEYTGALAEPWSGGKLLRLLAVFGPAAIVASVAIGAGETIVVVRAGSWAGYDLMWLVLLSVLVKGVFVTYMLGRYTAVSGEPLSHRLARAPGPRGWLLFLIVFLEMAAAGPLWAAVARPCGDLLYFLLFEDASAAPGRELHVERWITTLFILAALGFSFLLNYSRLERQQVVICCLLVVGTLLGTILVRPDLWAALKGSISFGHVPSYPEWAPAGVRQQPATALATTFGYVGGSVLGYIVYANWIGLHGWGLTGHPQIDEIRMRAAAGVPGDYLPTEPTQVERIRRSLLPLKWDVGCGALVLWIVSASFMMAGAAVLYPLLASGKLPEAFSDWSLLTDQAQVWRNIHPALVWVYYVCVLIALWGTLQAFPEIYSRVIHDFSQAIWPESHWTYRKVHLSVIVYVFAAASLVVWSNLKFDTITHIVAFLTTNLAVAISMLAALYLNFQLPPVYRTRWWMLLGSVLSAVILLVVATVSGAGLWAEVWAMMWQTSVLK</sequence>
<dbReference type="OrthoDB" id="9787548at2"/>
<feature type="transmembrane region" description="Helical" evidence="1">
    <location>
        <begin position="465"/>
        <end position="491"/>
    </location>
</feature>
<accession>A0A5C6CYY1</accession>
<feature type="transmembrane region" description="Helical" evidence="1">
    <location>
        <begin position="29"/>
        <end position="51"/>
    </location>
</feature>
<feature type="transmembrane region" description="Helical" evidence="1">
    <location>
        <begin position="155"/>
        <end position="174"/>
    </location>
</feature>
<feature type="transmembrane region" description="Helical" evidence="1">
    <location>
        <begin position="405"/>
        <end position="423"/>
    </location>
</feature>
<feature type="transmembrane region" description="Helical" evidence="1">
    <location>
        <begin position="231"/>
        <end position="251"/>
    </location>
</feature>
<keyword evidence="1" id="KW-0472">Membrane</keyword>
<feature type="transmembrane region" description="Helical" evidence="1">
    <location>
        <begin position="106"/>
        <end position="126"/>
    </location>
</feature>
<feature type="transmembrane region" description="Helical" evidence="1">
    <location>
        <begin position="181"/>
        <end position="198"/>
    </location>
</feature>
<dbReference type="EMBL" id="SJPS01000002">
    <property type="protein sequence ID" value="TWU28206.1"/>
    <property type="molecule type" value="Genomic_DNA"/>
</dbReference>
<reference evidence="2 3" key="1">
    <citation type="submission" date="2019-02" db="EMBL/GenBank/DDBJ databases">
        <title>Deep-cultivation of Planctomycetes and their phenomic and genomic characterization uncovers novel biology.</title>
        <authorList>
            <person name="Wiegand S."/>
            <person name="Jogler M."/>
            <person name="Boedeker C."/>
            <person name="Pinto D."/>
            <person name="Vollmers J."/>
            <person name="Rivas-Marin E."/>
            <person name="Kohn T."/>
            <person name="Peeters S.H."/>
            <person name="Heuer A."/>
            <person name="Rast P."/>
            <person name="Oberbeckmann S."/>
            <person name="Bunk B."/>
            <person name="Jeske O."/>
            <person name="Meyerdierks A."/>
            <person name="Storesund J.E."/>
            <person name="Kallscheuer N."/>
            <person name="Luecker S."/>
            <person name="Lage O.M."/>
            <person name="Pohl T."/>
            <person name="Merkel B.J."/>
            <person name="Hornburger P."/>
            <person name="Mueller R.-W."/>
            <person name="Bruemmer F."/>
            <person name="Labrenz M."/>
            <person name="Spormann A.M."/>
            <person name="Op Den Camp H."/>
            <person name="Overmann J."/>
            <person name="Amann R."/>
            <person name="Jetten M.S.M."/>
            <person name="Mascher T."/>
            <person name="Medema M.H."/>
            <person name="Devos D.P."/>
            <person name="Kaster A.-K."/>
            <person name="Ovreas L."/>
            <person name="Rohde M."/>
            <person name="Galperin M.Y."/>
            <person name="Jogler C."/>
        </authorList>
    </citation>
    <scope>NUCLEOTIDE SEQUENCE [LARGE SCALE GENOMIC DNA]</scope>
    <source>
        <strain evidence="2 3">Pla144</strain>
    </source>
</reference>
<comment type="caution">
    <text evidence="2">The sequence shown here is derived from an EMBL/GenBank/DDBJ whole genome shotgun (WGS) entry which is preliminary data.</text>
</comment>
<keyword evidence="3" id="KW-1185">Reference proteome</keyword>
<feature type="transmembrane region" description="Helical" evidence="1">
    <location>
        <begin position="362"/>
        <end position="384"/>
    </location>
</feature>
<keyword evidence="1" id="KW-0812">Transmembrane</keyword>
<organism evidence="2 3">
    <name type="scientific">Bythopirellula polymerisocia</name>
    <dbReference type="NCBI Taxonomy" id="2528003"/>
    <lineage>
        <taxon>Bacteria</taxon>
        <taxon>Pseudomonadati</taxon>
        <taxon>Planctomycetota</taxon>
        <taxon>Planctomycetia</taxon>
        <taxon>Pirellulales</taxon>
        <taxon>Lacipirellulaceae</taxon>
        <taxon>Bythopirellula</taxon>
    </lineage>
</organism>
<feature type="transmembrane region" description="Helical" evidence="1">
    <location>
        <begin position="303"/>
        <end position="331"/>
    </location>
</feature>
<feature type="transmembrane region" description="Helical" evidence="1">
    <location>
        <begin position="63"/>
        <end position="85"/>
    </location>
</feature>
<protein>
    <submittedName>
        <fullName evidence="2">Manganese transport protein MntH</fullName>
    </submittedName>
</protein>
<dbReference type="RefSeq" id="WP_146449423.1">
    <property type="nucleotide sequence ID" value="NZ_SJPS01000002.1"/>
</dbReference>
<evidence type="ECO:0000256" key="1">
    <source>
        <dbReference type="SAM" id="Phobius"/>
    </source>
</evidence>
<evidence type="ECO:0000313" key="2">
    <source>
        <dbReference type="EMBL" id="TWU28206.1"/>
    </source>
</evidence>